<keyword evidence="1" id="KW-0812">Transmembrane</keyword>
<reference evidence="2" key="1">
    <citation type="journal article" date="2023" name="G3 (Bethesda)">
        <title>Whole genome assembly and annotation of the endangered Caribbean coral Acropora cervicornis.</title>
        <authorList>
            <person name="Selwyn J.D."/>
            <person name="Vollmer S.V."/>
        </authorList>
    </citation>
    <scope>NUCLEOTIDE SEQUENCE</scope>
    <source>
        <strain evidence="2">K2</strain>
    </source>
</reference>
<reference evidence="2" key="2">
    <citation type="journal article" date="2023" name="Science">
        <title>Genomic signatures of disease resistance in endangered staghorn corals.</title>
        <authorList>
            <person name="Vollmer S.V."/>
            <person name="Selwyn J.D."/>
            <person name="Despard B.A."/>
            <person name="Roesel C.L."/>
        </authorList>
    </citation>
    <scope>NUCLEOTIDE SEQUENCE</scope>
    <source>
        <strain evidence="2">K2</strain>
    </source>
</reference>
<feature type="transmembrane region" description="Helical" evidence="1">
    <location>
        <begin position="20"/>
        <end position="40"/>
    </location>
</feature>
<keyword evidence="1" id="KW-1133">Transmembrane helix</keyword>
<keyword evidence="3" id="KW-1185">Reference proteome</keyword>
<proteinExistence type="predicted"/>
<protein>
    <submittedName>
        <fullName evidence="2">Uncharacterized protein</fullName>
    </submittedName>
</protein>
<dbReference type="AlphaFoldDB" id="A0AAD9UR69"/>
<dbReference type="EMBL" id="JARQWQ010000238">
    <property type="protein sequence ID" value="KAK2546949.1"/>
    <property type="molecule type" value="Genomic_DNA"/>
</dbReference>
<evidence type="ECO:0000313" key="3">
    <source>
        <dbReference type="Proteomes" id="UP001249851"/>
    </source>
</evidence>
<organism evidence="2 3">
    <name type="scientific">Acropora cervicornis</name>
    <name type="common">Staghorn coral</name>
    <dbReference type="NCBI Taxonomy" id="6130"/>
    <lineage>
        <taxon>Eukaryota</taxon>
        <taxon>Metazoa</taxon>
        <taxon>Cnidaria</taxon>
        <taxon>Anthozoa</taxon>
        <taxon>Hexacorallia</taxon>
        <taxon>Scleractinia</taxon>
        <taxon>Astrocoeniina</taxon>
        <taxon>Acroporidae</taxon>
        <taxon>Acropora</taxon>
    </lineage>
</organism>
<sequence length="78" mass="8958">MEGWEKHVSMDVCSYPSYLQLPGVVLAVAELINFTGSRFPRIKHGKIMLRCQYNCPSLKSEQVQGTNSYHASRNWVRN</sequence>
<name>A0AAD9UR69_ACRCE</name>
<accession>A0AAD9UR69</accession>
<comment type="caution">
    <text evidence="2">The sequence shown here is derived from an EMBL/GenBank/DDBJ whole genome shotgun (WGS) entry which is preliminary data.</text>
</comment>
<evidence type="ECO:0000256" key="1">
    <source>
        <dbReference type="SAM" id="Phobius"/>
    </source>
</evidence>
<evidence type="ECO:0000313" key="2">
    <source>
        <dbReference type="EMBL" id="KAK2546949.1"/>
    </source>
</evidence>
<dbReference type="Proteomes" id="UP001249851">
    <property type="component" value="Unassembled WGS sequence"/>
</dbReference>
<keyword evidence="1" id="KW-0472">Membrane</keyword>
<gene>
    <name evidence="2" type="ORF">P5673_033308</name>
</gene>